<dbReference type="Gene3D" id="3.90.230.10">
    <property type="entry name" value="Creatinase/methionine aminopeptidase superfamily"/>
    <property type="match status" value="1"/>
</dbReference>
<evidence type="ECO:0000256" key="13">
    <source>
        <dbReference type="ARBA" id="ARBA00032413"/>
    </source>
</evidence>
<organism evidence="16 17">
    <name type="scientific">Aspergillus sclerotialis</name>
    <dbReference type="NCBI Taxonomy" id="2070753"/>
    <lineage>
        <taxon>Eukaryota</taxon>
        <taxon>Fungi</taxon>
        <taxon>Dikarya</taxon>
        <taxon>Ascomycota</taxon>
        <taxon>Pezizomycotina</taxon>
        <taxon>Eurotiomycetes</taxon>
        <taxon>Eurotiomycetidae</taxon>
        <taxon>Eurotiales</taxon>
        <taxon>Aspergillaceae</taxon>
        <taxon>Aspergillus</taxon>
        <taxon>Aspergillus subgen. Polypaecilum</taxon>
    </lineage>
</organism>
<keyword evidence="9" id="KW-0378">Hydrolase</keyword>
<keyword evidence="17" id="KW-1185">Reference proteome</keyword>
<comment type="similarity">
    <text evidence="4 14">Belongs to the peptidase M24B family.</text>
</comment>
<evidence type="ECO:0000256" key="8">
    <source>
        <dbReference type="ARBA" id="ARBA00022723"/>
    </source>
</evidence>
<comment type="catalytic activity">
    <reaction evidence="1">
        <text>Release of any N-terminal amino acid, including proline, that is linked to proline, even from a dipeptide or tripeptide.</text>
        <dbReference type="EC" id="3.4.11.9"/>
    </reaction>
</comment>
<gene>
    <name evidence="16" type="ORF">PHISCL_01778</name>
</gene>
<evidence type="ECO:0000256" key="12">
    <source>
        <dbReference type="ARBA" id="ARBA00030849"/>
    </source>
</evidence>
<dbReference type="PANTHER" id="PTHR43226:SF3">
    <property type="entry name" value="XAA-PRO AMINOPEPTIDASE AN0832-RELATED"/>
    <property type="match status" value="1"/>
</dbReference>
<dbReference type="PROSITE" id="PS00491">
    <property type="entry name" value="PROLINE_PEPTIDASE"/>
    <property type="match status" value="1"/>
</dbReference>
<keyword evidence="7" id="KW-0645">Protease</keyword>
<protein>
    <recommendedName>
        <fullName evidence="5">Xaa-Pro aminopeptidase</fullName>
        <ecNumber evidence="5">3.4.11.9</ecNumber>
    </recommendedName>
    <alternativeName>
        <fullName evidence="12">Aminoacylproline aminopeptidase</fullName>
    </alternativeName>
    <alternativeName>
        <fullName evidence="13">Prolidase</fullName>
    </alternativeName>
</protein>
<dbReference type="GO" id="GO:0006508">
    <property type="term" value="P:proteolysis"/>
    <property type="evidence" value="ECO:0007669"/>
    <property type="project" value="UniProtKB-KW"/>
</dbReference>
<dbReference type="GO" id="GO:0030145">
    <property type="term" value="F:manganese ion binding"/>
    <property type="evidence" value="ECO:0007669"/>
    <property type="project" value="InterPro"/>
</dbReference>
<evidence type="ECO:0000256" key="11">
    <source>
        <dbReference type="ARBA" id="ARBA00023211"/>
    </source>
</evidence>
<evidence type="ECO:0000256" key="2">
    <source>
        <dbReference type="ARBA" id="ARBA00001936"/>
    </source>
</evidence>
<dbReference type="AlphaFoldDB" id="A0A3A3A938"/>
<evidence type="ECO:0000256" key="4">
    <source>
        <dbReference type="ARBA" id="ARBA00008766"/>
    </source>
</evidence>
<name>A0A3A3A938_9EURO</name>
<evidence type="ECO:0000256" key="10">
    <source>
        <dbReference type="ARBA" id="ARBA00023049"/>
    </source>
</evidence>
<dbReference type="InterPro" id="IPR001131">
    <property type="entry name" value="Peptidase_M24B_aminopep-P_CS"/>
</dbReference>
<comment type="cofactor">
    <cofactor evidence="2">
        <name>Mn(2+)</name>
        <dbReference type="ChEBI" id="CHEBI:29035"/>
    </cofactor>
</comment>
<evidence type="ECO:0000256" key="6">
    <source>
        <dbReference type="ARBA" id="ARBA00022438"/>
    </source>
</evidence>
<feature type="domain" description="Aminopeptidase P N-terminal" evidence="15">
    <location>
        <begin position="43"/>
        <end position="164"/>
    </location>
</feature>
<dbReference type="InterPro" id="IPR000994">
    <property type="entry name" value="Pept_M24"/>
</dbReference>
<dbReference type="InterPro" id="IPR029149">
    <property type="entry name" value="Creatin/AminoP/Spt16_N"/>
</dbReference>
<comment type="function">
    <text evidence="3">Catalyzes the removal of a penultimate prolyl residue from the N-termini of peptides.</text>
</comment>
<dbReference type="EC" id="3.4.11.9" evidence="5"/>
<dbReference type="InterPro" id="IPR052433">
    <property type="entry name" value="X-Pro_dipept-like"/>
</dbReference>
<keyword evidence="8 14" id="KW-0479">Metal-binding</keyword>
<evidence type="ECO:0000313" key="16">
    <source>
        <dbReference type="EMBL" id="RJE25871.1"/>
    </source>
</evidence>
<dbReference type="SUPFAM" id="SSF53092">
    <property type="entry name" value="Creatinase/prolidase N-terminal domain"/>
    <property type="match status" value="1"/>
</dbReference>
<evidence type="ECO:0000256" key="3">
    <source>
        <dbReference type="ARBA" id="ARBA00002443"/>
    </source>
</evidence>
<evidence type="ECO:0000256" key="1">
    <source>
        <dbReference type="ARBA" id="ARBA00001424"/>
    </source>
</evidence>
<dbReference type="CDD" id="cd01087">
    <property type="entry name" value="Prolidase"/>
    <property type="match status" value="1"/>
</dbReference>
<evidence type="ECO:0000259" key="15">
    <source>
        <dbReference type="SMART" id="SM01011"/>
    </source>
</evidence>
<evidence type="ECO:0000256" key="5">
    <source>
        <dbReference type="ARBA" id="ARBA00012574"/>
    </source>
</evidence>
<dbReference type="Pfam" id="PF05195">
    <property type="entry name" value="AMP_N"/>
    <property type="match status" value="1"/>
</dbReference>
<dbReference type="InterPro" id="IPR007865">
    <property type="entry name" value="Aminopep_P_N"/>
</dbReference>
<reference evidence="17" key="1">
    <citation type="submission" date="2017-02" db="EMBL/GenBank/DDBJ databases">
        <authorList>
            <person name="Tafer H."/>
            <person name="Lopandic K."/>
        </authorList>
    </citation>
    <scope>NUCLEOTIDE SEQUENCE [LARGE SCALE GENOMIC DNA]</scope>
    <source>
        <strain evidence="17">CBS 366.77</strain>
    </source>
</reference>
<dbReference type="STRING" id="2070753.A0A3A3A938"/>
<dbReference type="OrthoDB" id="10261878at2759"/>
<proteinExistence type="inferred from homology"/>
<dbReference type="Proteomes" id="UP000266188">
    <property type="component" value="Unassembled WGS sequence"/>
</dbReference>
<evidence type="ECO:0000256" key="9">
    <source>
        <dbReference type="ARBA" id="ARBA00022801"/>
    </source>
</evidence>
<dbReference type="GO" id="GO:0070006">
    <property type="term" value="F:metalloaminopeptidase activity"/>
    <property type="evidence" value="ECO:0007669"/>
    <property type="project" value="InterPro"/>
</dbReference>
<dbReference type="SUPFAM" id="SSF55920">
    <property type="entry name" value="Creatinase/aminopeptidase"/>
    <property type="match status" value="1"/>
</dbReference>
<evidence type="ECO:0000313" key="17">
    <source>
        <dbReference type="Proteomes" id="UP000266188"/>
    </source>
</evidence>
<dbReference type="Gene3D" id="3.40.350.10">
    <property type="entry name" value="Creatinase/prolidase N-terminal domain"/>
    <property type="match status" value="1"/>
</dbReference>
<dbReference type="SMART" id="SM01011">
    <property type="entry name" value="AMP_N"/>
    <property type="match status" value="1"/>
</dbReference>
<dbReference type="InterPro" id="IPR036005">
    <property type="entry name" value="Creatinase/aminopeptidase-like"/>
</dbReference>
<comment type="caution">
    <text evidence="16">The sequence shown here is derived from an EMBL/GenBank/DDBJ whole genome shotgun (WGS) entry which is preliminary data.</text>
</comment>
<accession>A0A3A3A938</accession>
<keyword evidence="6" id="KW-0031">Aminopeptidase</keyword>
<keyword evidence="11" id="KW-0464">Manganese</keyword>
<keyword evidence="10" id="KW-0482">Metalloprotease</keyword>
<sequence length="501" mass="56103">MRVSLNSTTPLPTSLQKESDTTISPLDVCNIHISVDGNGHNKYPAKQHARKVARKLGVTSGLIYLVGQATINWADSDQPRPFRQKRYFYYLSGSDDADCFLTYDIKNELLSLYIPDFDLHRAIWNGPTITKEEAEEKYDVDRVHYHASLQSDIEKWVNKHNDFDLIYILHEDQKPTVPSRNLKLNGKQLLPAMDAARGVKDAHEIQLIRKANEISGLAHTRVLENISKMANEAEIEGVYLNSCISQGAKSQSYEIIAGSGENAATLHYVKNNEPLKGRQLVCLDAGAEWNCYASDVTRTFPLEGQWPSDHTRNIYQVVEKMQEECIKRIKKGIRFLDLHNLAHTIAIEGLLELGILRRGTVDEIRDSGASKVFFPHGLGHHVGLEVHDVSEQSIMALHGAHEYSPILNPATCFSPCTLSAPVLEEGMIVTVEPGIYFSRPALANAQKQPFAKYINFELAKEYIPVGGVRIEDDILVTTKGYENLTTAPKGSEMLEIIRRGS</sequence>
<evidence type="ECO:0000256" key="14">
    <source>
        <dbReference type="RuleBase" id="RU000590"/>
    </source>
</evidence>
<dbReference type="Pfam" id="PF00557">
    <property type="entry name" value="Peptidase_M24"/>
    <property type="match status" value="1"/>
</dbReference>
<evidence type="ECO:0000256" key="7">
    <source>
        <dbReference type="ARBA" id="ARBA00022670"/>
    </source>
</evidence>
<dbReference type="PANTHER" id="PTHR43226">
    <property type="entry name" value="XAA-PRO AMINOPEPTIDASE 3"/>
    <property type="match status" value="1"/>
</dbReference>
<dbReference type="EMBL" id="MVGC01000035">
    <property type="protein sequence ID" value="RJE25871.1"/>
    <property type="molecule type" value="Genomic_DNA"/>
</dbReference>